<dbReference type="InterPro" id="IPR013595">
    <property type="entry name" value="Pept_S33_TAP-like_C"/>
</dbReference>
<gene>
    <name evidence="5" type="ORF">STVIR_3822</name>
</gene>
<dbReference type="Proteomes" id="UP000011205">
    <property type="component" value="Unassembled WGS sequence"/>
</dbReference>
<name>L8PCG8_STRVR</name>
<dbReference type="PANTHER" id="PTHR43248">
    <property type="entry name" value="2-SUCCINYL-6-HYDROXY-2,4-CYCLOHEXADIENE-1-CARBOXYLATE SYNTHASE"/>
    <property type="match status" value="1"/>
</dbReference>
<dbReference type="PATRIC" id="fig|1160705.3.peg.3784"/>
<organism evidence="5 6">
    <name type="scientific">Streptomyces viridochromogenes Tue57</name>
    <dbReference type="NCBI Taxonomy" id="1160705"/>
    <lineage>
        <taxon>Bacteria</taxon>
        <taxon>Bacillati</taxon>
        <taxon>Actinomycetota</taxon>
        <taxon>Actinomycetes</taxon>
        <taxon>Kitasatosporales</taxon>
        <taxon>Streptomycetaceae</taxon>
        <taxon>Streptomyces</taxon>
    </lineage>
</organism>
<protein>
    <recommendedName>
        <fullName evidence="4">Peptidase S33 tripeptidyl aminopeptidase-like C-terminal domain-containing protein</fullName>
    </recommendedName>
</protein>
<evidence type="ECO:0000313" key="6">
    <source>
        <dbReference type="Proteomes" id="UP000011205"/>
    </source>
</evidence>
<evidence type="ECO:0000259" key="4">
    <source>
        <dbReference type="Pfam" id="PF08386"/>
    </source>
</evidence>
<dbReference type="Pfam" id="PF08386">
    <property type="entry name" value="Abhydrolase_4"/>
    <property type="match status" value="1"/>
</dbReference>
<evidence type="ECO:0000256" key="3">
    <source>
        <dbReference type="ARBA" id="ARBA00022801"/>
    </source>
</evidence>
<keyword evidence="2" id="KW-0732">Signal</keyword>
<proteinExistence type="inferred from homology"/>
<evidence type="ECO:0000313" key="5">
    <source>
        <dbReference type="EMBL" id="ELS55231.1"/>
    </source>
</evidence>
<dbReference type="InterPro" id="IPR029058">
    <property type="entry name" value="AB_hydrolase_fold"/>
</dbReference>
<comment type="caution">
    <text evidence="5">The sequence shown here is derived from an EMBL/GenBank/DDBJ whole genome shotgun (WGS) entry which is preliminary data.</text>
</comment>
<keyword evidence="3" id="KW-0378">Hydrolase</keyword>
<dbReference type="PANTHER" id="PTHR43248:SF29">
    <property type="entry name" value="TRIPEPTIDYL AMINOPEPTIDASE"/>
    <property type="match status" value="1"/>
</dbReference>
<feature type="domain" description="Peptidase S33 tripeptidyl aminopeptidase-like C-terminal" evidence="4">
    <location>
        <begin position="342"/>
        <end position="444"/>
    </location>
</feature>
<dbReference type="EMBL" id="AMLP01000121">
    <property type="protein sequence ID" value="ELS55231.1"/>
    <property type="molecule type" value="Genomic_DNA"/>
</dbReference>
<evidence type="ECO:0000256" key="2">
    <source>
        <dbReference type="ARBA" id="ARBA00022729"/>
    </source>
</evidence>
<comment type="similarity">
    <text evidence="1">Belongs to the peptidase S33 family.</text>
</comment>
<dbReference type="InterPro" id="IPR051601">
    <property type="entry name" value="Serine_prot/Carboxylest_S33"/>
</dbReference>
<dbReference type="SUPFAM" id="SSF53474">
    <property type="entry name" value="alpha/beta-Hydrolases"/>
    <property type="match status" value="1"/>
</dbReference>
<sequence length="445" mass="47789">MKAPLDYAKPDAGDIRLAVARKKATGPGERLGSLLVNPGGPGGSAIGYLQQYAGIGYPADVRARYDMVALDPRGVARSQPVECLGGREMDRYTQTDFTPDDEQETGELVDAYKRFAEGCGADAPGLLRHVSTAEVARDMDILRAALGDERLTYVGASYGTFLGATYAGLFPDRVGRLVLDGAMDPSLPARRMNLDQTAGFETAFQAFARDCVRRPDCPLGTKASKVGANLKAFFRKLDARPVPTGDPDGRKLGESLATTGVIAAMYDEGAWAQLRNALSAAMEERDGAGLLALSDSYYERDADGRYTNLMFANAAVNCVDLPAAFANPDEVRRALPAFEKASPVFGEGLAWATLNCAYWPVAPTGRPHRIEARGAAPIVVVGTTRDPATPYRWARSLSRQLSSARLLTYDGDGHTAYGRGSTCVDKTINAYLLRGTPPTRDKRCS</sequence>
<dbReference type="Gene3D" id="3.40.50.1820">
    <property type="entry name" value="alpha/beta hydrolase"/>
    <property type="match status" value="1"/>
</dbReference>
<evidence type="ECO:0000256" key="1">
    <source>
        <dbReference type="ARBA" id="ARBA00010088"/>
    </source>
</evidence>
<dbReference type="AlphaFoldDB" id="L8PCG8"/>
<reference evidence="5 6" key="1">
    <citation type="journal article" date="2013" name="Genome Announc.">
        <title>Draft Genome Sequence of Streptomyces viridochromogenes Strain Tu57, Producer of Avilamycin.</title>
        <authorList>
            <person name="Gruning B.A."/>
            <person name="Erxleben A."/>
            <person name="Hahnlein A."/>
            <person name="Gunther S."/>
        </authorList>
    </citation>
    <scope>NUCLEOTIDE SEQUENCE [LARGE SCALE GENOMIC DNA]</scope>
    <source>
        <strain evidence="5 6">Tue57</strain>
    </source>
</reference>
<accession>L8PCG8</accession>
<dbReference type="GO" id="GO:0016787">
    <property type="term" value="F:hydrolase activity"/>
    <property type="evidence" value="ECO:0007669"/>
    <property type="project" value="UniProtKB-KW"/>
</dbReference>